<feature type="domain" description="Fe/B12 periplasmic-binding" evidence="2">
    <location>
        <begin position="38"/>
        <end position="305"/>
    </location>
</feature>
<dbReference type="Pfam" id="PF01497">
    <property type="entry name" value="Peripla_BP_2"/>
    <property type="match status" value="1"/>
</dbReference>
<dbReference type="AlphaFoldDB" id="A0A9D9E2L3"/>
<reference evidence="3" key="2">
    <citation type="journal article" date="2021" name="PeerJ">
        <title>Extensive microbial diversity within the chicken gut microbiome revealed by metagenomics and culture.</title>
        <authorList>
            <person name="Gilroy R."/>
            <person name="Ravi A."/>
            <person name="Getino M."/>
            <person name="Pursley I."/>
            <person name="Horton D.L."/>
            <person name="Alikhan N.F."/>
            <person name="Baker D."/>
            <person name="Gharbi K."/>
            <person name="Hall N."/>
            <person name="Watson M."/>
            <person name="Adriaenssens E.M."/>
            <person name="Foster-Nyarko E."/>
            <person name="Jarju S."/>
            <person name="Secka A."/>
            <person name="Antonio M."/>
            <person name="Oren A."/>
            <person name="Chaudhuri R.R."/>
            <person name="La Ragione R."/>
            <person name="Hildebrand F."/>
            <person name="Pallen M.J."/>
        </authorList>
    </citation>
    <scope>NUCLEOTIDE SEQUENCE</scope>
    <source>
        <strain evidence="3">7293</strain>
    </source>
</reference>
<dbReference type="PANTHER" id="PTHR30535">
    <property type="entry name" value="VITAMIN B12-BINDING PROTEIN"/>
    <property type="match status" value="1"/>
</dbReference>
<protein>
    <submittedName>
        <fullName evidence="3">ABC transporter substrate-binding protein</fullName>
    </submittedName>
</protein>
<dbReference type="PROSITE" id="PS50983">
    <property type="entry name" value="FE_B12_PBP"/>
    <property type="match status" value="1"/>
</dbReference>
<dbReference type="Proteomes" id="UP000823615">
    <property type="component" value="Unassembled WGS sequence"/>
</dbReference>
<comment type="caution">
    <text evidence="3">The sequence shown here is derived from an EMBL/GenBank/DDBJ whole genome shotgun (WGS) entry which is preliminary data.</text>
</comment>
<feature type="signal peptide" evidence="1">
    <location>
        <begin position="1"/>
        <end position="19"/>
    </location>
</feature>
<dbReference type="InterPro" id="IPR050902">
    <property type="entry name" value="ABC_Transporter_SBP"/>
</dbReference>
<evidence type="ECO:0000256" key="1">
    <source>
        <dbReference type="SAM" id="SignalP"/>
    </source>
</evidence>
<organism evidence="3 4">
    <name type="scientific">Candidatus Ornithospirochaeta stercoripullorum</name>
    <dbReference type="NCBI Taxonomy" id="2840899"/>
    <lineage>
        <taxon>Bacteria</taxon>
        <taxon>Pseudomonadati</taxon>
        <taxon>Spirochaetota</taxon>
        <taxon>Spirochaetia</taxon>
        <taxon>Spirochaetales</taxon>
        <taxon>Spirochaetaceae</taxon>
        <taxon>Spirochaetaceae incertae sedis</taxon>
        <taxon>Candidatus Ornithospirochaeta</taxon>
    </lineage>
</organism>
<dbReference type="InterPro" id="IPR002491">
    <property type="entry name" value="ABC_transptr_periplasmic_BD"/>
</dbReference>
<evidence type="ECO:0000259" key="2">
    <source>
        <dbReference type="PROSITE" id="PS50983"/>
    </source>
</evidence>
<dbReference type="PANTHER" id="PTHR30535:SF34">
    <property type="entry name" value="MOLYBDATE-BINDING PROTEIN MOLA"/>
    <property type="match status" value="1"/>
</dbReference>
<name>A0A9D9E2L3_9SPIO</name>
<keyword evidence="1" id="KW-0732">Signal</keyword>
<dbReference type="Gene3D" id="1.20.58.2180">
    <property type="match status" value="1"/>
</dbReference>
<sequence>MKKLISMMLLLFAALSLFAVPFTDSLGRTVDLSETLDRIVPSGNLSQLVLYSIAPEKIVGWSSKLSDGAEAYFQQDVVNLPVFGTFYGKKANLNKEALMSANPDVVIDMGEIKGTREDMIKDLDKLQDDIKIPVIFIEAYLDNTPDVYRTVGKLLDKEEKAESLAVYAEEAIAMATDARSQITDPVTVYYSSSSDGLEAIAEGNFHGEVIEKIGGKNVVPASFGSSSNKISMEQLYIWDPDVILLTSDEAYKEATEISLWSTLSAVKNHRVYQIPSEPYPFIDNPPATNRIIGIYWLGNLLYPELYPIDIVNETQEFYSLYYNHDLTESEAERILHI</sequence>
<proteinExistence type="predicted"/>
<dbReference type="SUPFAM" id="SSF53807">
    <property type="entry name" value="Helical backbone' metal receptor"/>
    <property type="match status" value="1"/>
</dbReference>
<dbReference type="EMBL" id="JADIMT010000109">
    <property type="protein sequence ID" value="MBO8437233.1"/>
    <property type="molecule type" value="Genomic_DNA"/>
</dbReference>
<dbReference type="Gene3D" id="3.40.50.1980">
    <property type="entry name" value="Nitrogenase molybdenum iron protein domain"/>
    <property type="match status" value="2"/>
</dbReference>
<dbReference type="GO" id="GO:0071281">
    <property type="term" value="P:cellular response to iron ion"/>
    <property type="evidence" value="ECO:0007669"/>
    <property type="project" value="TreeGrafter"/>
</dbReference>
<accession>A0A9D9E2L3</accession>
<evidence type="ECO:0000313" key="3">
    <source>
        <dbReference type="EMBL" id="MBO8437233.1"/>
    </source>
</evidence>
<evidence type="ECO:0000313" key="4">
    <source>
        <dbReference type="Proteomes" id="UP000823615"/>
    </source>
</evidence>
<gene>
    <name evidence="3" type="ORF">IAA97_09715</name>
</gene>
<reference evidence="3" key="1">
    <citation type="submission" date="2020-10" db="EMBL/GenBank/DDBJ databases">
        <authorList>
            <person name="Gilroy R."/>
        </authorList>
    </citation>
    <scope>NUCLEOTIDE SEQUENCE</scope>
    <source>
        <strain evidence="3">7293</strain>
    </source>
</reference>
<feature type="chain" id="PRO_5039447586" evidence="1">
    <location>
        <begin position="20"/>
        <end position="337"/>
    </location>
</feature>